<dbReference type="PANTHER" id="PTHR43632:SF1">
    <property type="entry name" value="PERMEASE COMPONENT OF TUNGSTATE ABC TRANSPORTER"/>
    <property type="match status" value="1"/>
</dbReference>
<feature type="transmembrane region" description="Helical" evidence="5">
    <location>
        <begin position="22"/>
        <end position="49"/>
    </location>
</feature>
<dbReference type="Gene3D" id="1.10.3720.10">
    <property type="entry name" value="MetI-like"/>
    <property type="match status" value="1"/>
</dbReference>
<feature type="transmembrane region" description="Helical" evidence="5">
    <location>
        <begin position="61"/>
        <end position="85"/>
    </location>
</feature>
<accession>A0A1F6V4W5</accession>
<comment type="caution">
    <text evidence="7">The sequence shown here is derived from an EMBL/GenBank/DDBJ whole genome shotgun (WGS) entry which is preliminary data.</text>
</comment>
<gene>
    <name evidence="7" type="ORF">A2W18_09020</name>
</gene>
<dbReference type="PROSITE" id="PS50928">
    <property type="entry name" value="ABC_TM1"/>
    <property type="match status" value="1"/>
</dbReference>
<keyword evidence="2 5" id="KW-0812">Transmembrane</keyword>
<feature type="transmembrane region" description="Helical" evidence="5">
    <location>
        <begin position="201"/>
        <end position="222"/>
    </location>
</feature>
<dbReference type="InterPro" id="IPR049783">
    <property type="entry name" value="ABC_perm_TupB-like"/>
</dbReference>
<dbReference type="Proteomes" id="UP000179076">
    <property type="component" value="Unassembled WGS sequence"/>
</dbReference>
<evidence type="ECO:0000259" key="6">
    <source>
        <dbReference type="PROSITE" id="PS50928"/>
    </source>
</evidence>
<evidence type="ECO:0000256" key="5">
    <source>
        <dbReference type="SAM" id="Phobius"/>
    </source>
</evidence>
<sequence length="234" mass="24169">MDVILEAFGQAAGLIGTFDARLIGIVALSLQVSLSAVAIATLVGLPIGAALAVRKFPGRQALVVLLNAMMGLPPVVVGLLVYLLLSRAGPLGPLGILFTPSAMVVAQTILILPIIAALTRQAVEDAWHEYREQLTSLGAHGWTAALTLVWDIRFSLITAVLAGLGRAAAEVGAVMIVGGNIDGVTRVMTTAIALETSKGDLPLALSLGVILVTLVLLLNAAAQSLKQLAVQRYG</sequence>
<feature type="transmembrane region" description="Helical" evidence="5">
    <location>
        <begin position="97"/>
        <end position="118"/>
    </location>
</feature>
<organism evidence="7 8">
    <name type="scientific">Candidatus Muproteobacteria bacterium RBG_16_60_9</name>
    <dbReference type="NCBI Taxonomy" id="1817755"/>
    <lineage>
        <taxon>Bacteria</taxon>
        <taxon>Pseudomonadati</taxon>
        <taxon>Pseudomonadota</taxon>
        <taxon>Candidatus Muproteobacteria</taxon>
    </lineage>
</organism>
<dbReference type="InterPro" id="IPR000515">
    <property type="entry name" value="MetI-like"/>
</dbReference>
<protein>
    <submittedName>
        <fullName evidence="7">ABC transporter permease</fullName>
    </submittedName>
</protein>
<comment type="subcellular location">
    <subcellularLocation>
        <location evidence="1">Cell membrane</location>
        <topology evidence="1">Multi-pass membrane protein</topology>
    </subcellularLocation>
</comment>
<dbReference type="NCBIfam" id="NF038017">
    <property type="entry name" value="ABC_perm1"/>
    <property type="match status" value="1"/>
</dbReference>
<dbReference type="SUPFAM" id="SSF161098">
    <property type="entry name" value="MetI-like"/>
    <property type="match status" value="1"/>
</dbReference>
<evidence type="ECO:0000313" key="7">
    <source>
        <dbReference type="EMBL" id="OGI64559.1"/>
    </source>
</evidence>
<dbReference type="CDD" id="cd06261">
    <property type="entry name" value="TM_PBP2"/>
    <property type="match status" value="1"/>
</dbReference>
<dbReference type="EMBL" id="MFSP01000130">
    <property type="protein sequence ID" value="OGI64559.1"/>
    <property type="molecule type" value="Genomic_DNA"/>
</dbReference>
<keyword evidence="3 5" id="KW-1133">Transmembrane helix</keyword>
<dbReference type="InterPro" id="IPR035906">
    <property type="entry name" value="MetI-like_sf"/>
</dbReference>
<reference evidence="7 8" key="1">
    <citation type="journal article" date="2016" name="Nat. Commun.">
        <title>Thousands of microbial genomes shed light on interconnected biogeochemical processes in an aquifer system.</title>
        <authorList>
            <person name="Anantharaman K."/>
            <person name="Brown C.T."/>
            <person name="Hug L.A."/>
            <person name="Sharon I."/>
            <person name="Castelle C.J."/>
            <person name="Probst A.J."/>
            <person name="Thomas B.C."/>
            <person name="Singh A."/>
            <person name="Wilkins M.J."/>
            <person name="Karaoz U."/>
            <person name="Brodie E.L."/>
            <person name="Williams K.H."/>
            <person name="Hubbard S.S."/>
            <person name="Banfield J.F."/>
        </authorList>
    </citation>
    <scope>NUCLEOTIDE SEQUENCE [LARGE SCALE GENOMIC DNA]</scope>
</reference>
<feature type="domain" description="ABC transmembrane type-1" evidence="6">
    <location>
        <begin position="26"/>
        <end position="222"/>
    </location>
</feature>
<dbReference type="GO" id="GO:0055085">
    <property type="term" value="P:transmembrane transport"/>
    <property type="evidence" value="ECO:0007669"/>
    <property type="project" value="InterPro"/>
</dbReference>
<dbReference type="GO" id="GO:0005886">
    <property type="term" value="C:plasma membrane"/>
    <property type="evidence" value="ECO:0007669"/>
    <property type="project" value="UniProtKB-SubCell"/>
</dbReference>
<evidence type="ECO:0000256" key="3">
    <source>
        <dbReference type="ARBA" id="ARBA00022989"/>
    </source>
</evidence>
<evidence type="ECO:0000256" key="1">
    <source>
        <dbReference type="ARBA" id="ARBA00004651"/>
    </source>
</evidence>
<dbReference type="AlphaFoldDB" id="A0A1F6V4W5"/>
<evidence type="ECO:0000313" key="8">
    <source>
        <dbReference type="Proteomes" id="UP000179076"/>
    </source>
</evidence>
<keyword evidence="4 5" id="KW-0472">Membrane</keyword>
<evidence type="ECO:0000256" key="4">
    <source>
        <dbReference type="ARBA" id="ARBA00023136"/>
    </source>
</evidence>
<feature type="transmembrane region" description="Helical" evidence="5">
    <location>
        <begin position="156"/>
        <end position="181"/>
    </location>
</feature>
<dbReference type="PANTHER" id="PTHR43632">
    <property type="entry name" value="PERMEASE COMPONENT OF TUNGSTATE ABC TRANSPORTER"/>
    <property type="match status" value="1"/>
</dbReference>
<proteinExistence type="predicted"/>
<evidence type="ECO:0000256" key="2">
    <source>
        <dbReference type="ARBA" id="ARBA00022692"/>
    </source>
</evidence>
<name>A0A1F6V4W5_9PROT</name>